<dbReference type="NCBIfam" id="TIGR01076">
    <property type="entry name" value="sortase_fam"/>
    <property type="match status" value="1"/>
</dbReference>
<dbReference type="EMBL" id="FOPJ01000001">
    <property type="protein sequence ID" value="SFG15864.1"/>
    <property type="molecule type" value="Genomic_DNA"/>
</dbReference>
<dbReference type="GO" id="GO:0016787">
    <property type="term" value="F:hydrolase activity"/>
    <property type="evidence" value="ECO:0007669"/>
    <property type="project" value="UniProtKB-KW"/>
</dbReference>
<dbReference type="CDD" id="cd05827">
    <property type="entry name" value="Sortase_C"/>
    <property type="match status" value="1"/>
</dbReference>
<sequence length="299" mass="33915">MPDKPKESETKRKVITLLLILTGFLALLYPVLSTHFNNVKQVEVARQYGETLETVPEEQRSAELERANAFNQTQQDGPILDPWLARITPDNAQYREYLEQLNVAQAMARLRIPAIQVDLPVFHGTDMDTLSRGVGHLFGSALPTGGVGNHTVLTGHTGLATATLFDNLNKVEEDDAFYIQVMNEMLKYEVDQIKVVRPEETDDLLRVPDKDYLTLITCTPYGINTHRLLVRGVRVPLDEAEKVEVEGSQASIWQWWMVAILVAVVVILLALLWIFYRARRRQHTALISVEPEKDNHEAH</sequence>
<keyword evidence="3" id="KW-1133">Transmembrane helix</keyword>
<dbReference type="SUPFAM" id="SSF63817">
    <property type="entry name" value="Sortase"/>
    <property type="match status" value="1"/>
</dbReference>
<dbReference type="Gene3D" id="2.40.260.10">
    <property type="entry name" value="Sortase"/>
    <property type="match status" value="1"/>
</dbReference>
<dbReference type="RefSeq" id="WP_092283726.1">
    <property type="nucleotide sequence ID" value="NZ_FOPJ01000001.1"/>
</dbReference>
<dbReference type="InterPro" id="IPR023365">
    <property type="entry name" value="Sortase_dom-sf"/>
</dbReference>
<feature type="transmembrane region" description="Helical" evidence="3">
    <location>
        <begin position="253"/>
        <end position="276"/>
    </location>
</feature>
<dbReference type="NCBIfam" id="NF033745">
    <property type="entry name" value="class_C_sortase"/>
    <property type="match status" value="1"/>
</dbReference>
<organism evidence="4 5">
    <name type="scientific">Corynebacterium spheniscorum</name>
    <dbReference type="NCBI Taxonomy" id="185761"/>
    <lineage>
        <taxon>Bacteria</taxon>
        <taxon>Bacillati</taxon>
        <taxon>Actinomycetota</taxon>
        <taxon>Actinomycetes</taxon>
        <taxon>Mycobacteriales</taxon>
        <taxon>Corynebacteriaceae</taxon>
        <taxon>Corynebacterium</taxon>
    </lineage>
</organism>
<dbReference type="STRING" id="185761.SAMN05660282_00070"/>
<gene>
    <name evidence="4" type="ORF">SAMN05660282_00070</name>
</gene>
<keyword evidence="3" id="KW-0472">Membrane</keyword>
<dbReference type="Pfam" id="PF04203">
    <property type="entry name" value="Sortase"/>
    <property type="match status" value="1"/>
</dbReference>
<feature type="active site" description="Proton donor/acceptor" evidence="2">
    <location>
        <position position="156"/>
    </location>
</feature>
<dbReference type="InterPro" id="IPR005754">
    <property type="entry name" value="Sortase"/>
</dbReference>
<accession>A0A1I2PIH8</accession>
<feature type="active site" description="Acyl-thioester intermediate" evidence="2">
    <location>
        <position position="218"/>
    </location>
</feature>
<dbReference type="AlphaFoldDB" id="A0A1I2PIH8"/>
<name>A0A1I2PIH8_9CORY</name>
<dbReference type="Proteomes" id="UP000199065">
    <property type="component" value="Unassembled WGS sequence"/>
</dbReference>
<proteinExistence type="predicted"/>
<protein>
    <submittedName>
        <fullName evidence="4">Sortase A</fullName>
    </submittedName>
</protein>
<evidence type="ECO:0000313" key="5">
    <source>
        <dbReference type="Proteomes" id="UP000199065"/>
    </source>
</evidence>
<dbReference type="OrthoDB" id="5242161at2"/>
<keyword evidence="3" id="KW-0812">Transmembrane</keyword>
<keyword evidence="1" id="KW-0378">Hydrolase</keyword>
<dbReference type="InterPro" id="IPR042002">
    <property type="entry name" value="Sortase_C"/>
</dbReference>
<keyword evidence="5" id="KW-1185">Reference proteome</keyword>
<evidence type="ECO:0000313" key="4">
    <source>
        <dbReference type="EMBL" id="SFG15864.1"/>
    </source>
</evidence>
<evidence type="ECO:0000256" key="2">
    <source>
        <dbReference type="PIRSR" id="PIRSR605754-1"/>
    </source>
</evidence>
<reference evidence="4 5" key="1">
    <citation type="submission" date="2016-10" db="EMBL/GenBank/DDBJ databases">
        <authorList>
            <person name="de Groot N.N."/>
        </authorList>
    </citation>
    <scope>NUCLEOTIDE SEQUENCE [LARGE SCALE GENOMIC DNA]</scope>
    <source>
        <strain>J11</strain>
        <strain evidence="5">PG 39</strain>
    </source>
</reference>
<evidence type="ECO:0000256" key="3">
    <source>
        <dbReference type="SAM" id="Phobius"/>
    </source>
</evidence>
<evidence type="ECO:0000256" key="1">
    <source>
        <dbReference type="ARBA" id="ARBA00022801"/>
    </source>
</evidence>